<dbReference type="eggNOG" id="COG3624">
    <property type="taxonomic scope" value="Bacteria"/>
</dbReference>
<dbReference type="HOGENOM" id="CLU_109242_1_0_9"/>
<dbReference type="Proteomes" id="UP000001572">
    <property type="component" value="Chromosome"/>
</dbReference>
<organism evidence="1 2">
    <name type="scientific">Alkaliphilus metalliredigens (strain QYMF)</name>
    <dbReference type="NCBI Taxonomy" id="293826"/>
    <lineage>
        <taxon>Bacteria</taxon>
        <taxon>Bacillati</taxon>
        <taxon>Bacillota</taxon>
        <taxon>Clostridia</taxon>
        <taxon>Peptostreptococcales</taxon>
        <taxon>Natronincolaceae</taxon>
        <taxon>Alkaliphilus</taxon>
    </lineage>
</organism>
<reference evidence="2" key="1">
    <citation type="journal article" date="2016" name="Genome Announc.">
        <title>Complete genome sequence of Alkaliphilus metalliredigens strain QYMF, an alkaliphilic and metal-reducing bacterium isolated from borax-contaminated leachate ponds.</title>
        <authorList>
            <person name="Hwang C."/>
            <person name="Copeland A."/>
            <person name="Lucas S."/>
            <person name="Lapidus A."/>
            <person name="Barry K."/>
            <person name="Detter J.C."/>
            <person name="Glavina Del Rio T."/>
            <person name="Hammon N."/>
            <person name="Israni S."/>
            <person name="Dalin E."/>
            <person name="Tice H."/>
            <person name="Pitluck S."/>
            <person name="Chertkov O."/>
            <person name="Brettin T."/>
            <person name="Bruce D."/>
            <person name="Han C."/>
            <person name="Schmutz J."/>
            <person name="Larimer F."/>
            <person name="Land M.L."/>
            <person name="Hauser L."/>
            <person name="Kyrpides N."/>
            <person name="Mikhailova N."/>
            <person name="Ye Q."/>
            <person name="Zhou J."/>
            <person name="Richardson P."/>
            <person name="Fields M.W."/>
        </authorList>
    </citation>
    <scope>NUCLEOTIDE SEQUENCE [LARGE SCALE GENOMIC DNA]</scope>
    <source>
        <strain evidence="2">QYMF</strain>
    </source>
</reference>
<dbReference type="NCBIfam" id="TIGR03293">
    <property type="entry name" value="PhnG_redo"/>
    <property type="match status" value="1"/>
</dbReference>
<accession>A6TME5</accession>
<name>A6TME5_ALKMQ</name>
<dbReference type="OrthoDB" id="3182891at2"/>
<proteinExistence type="predicted"/>
<dbReference type="AlphaFoldDB" id="A6TME5"/>
<dbReference type="GO" id="GO:0015716">
    <property type="term" value="P:organic phosphonate transport"/>
    <property type="evidence" value="ECO:0007669"/>
    <property type="project" value="InterPro"/>
</dbReference>
<dbReference type="EMBL" id="CP000724">
    <property type="protein sequence ID" value="ABR47363.1"/>
    <property type="molecule type" value="Genomic_DNA"/>
</dbReference>
<dbReference type="RefSeq" id="WP_012062404.1">
    <property type="nucleotide sequence ID" value="NC_009633.1"/>
</dbReference>
<dbReference type="KEGG" id="amt:Amet_1152"/>
<dbReference type="STRING" id="293826.Amet_1152"/>
<protein>
    <recommendedName>
        <fullName evidence="3">Phosphonate C-P lyase system protein PhnG</fullName>
    </recommendedName>
</protein>
<keyword evidence="2" id="KW-1185">Reference proteome</keyword>
<evidence type="ECO:0000313" key="2">
    <source>
        <dbReference type="Proteomes" id="UP000001572"/>
    </source>
</evidence>
<evidence type="ECO:0000313" key="1">
    <source>
        <dbReference type="EMBL" id="ABR47363.1"/>
    </source>
</evidence>
<dbReference type="InterPro" id="IPR009609">
    <property type="entry name" value="Phosphonate_metab_PhnG"/>
</dbReference>
<dbReference type="Pfam" id="PF06754">
    <property type="entry name" value="PhnG"/>
    <property type="match status" value="1"/>
</dbReference>
<dbReference type="GO" id="GO:0019634">
    <property type="term" value="P:organic phosphonate metabolic process"/>
    <property type="evidence" value="ECO:0007669"/>
    <property type="project" value="InterPro"/>
</dbReference>
<gene>
    <name evidence="1" type="ordered locus">Amet_1152</name>
</gene>
<evidence type="ECO:0008006" key="3">
    <source>
        <dbReference type="Google" id="ProtNLM"/>
    </source>
</evidence>
<sequence length="141" mass="16513">MNRRKRTEILIKSPIEVARSFAKEIENHYDMTIIEKPHQTLTMIKIKEEARKSQFFIGEVLVTEAKVKVKDQLGLGIVTGINESLALTLAIIDAAYNLELIETKKWNEKLFYEEKKLQKQRALEVERILKTKVSFETMQEY</sequence>